<dbReference type="SMART" id="SM00324">
    <property type="entry name" value="RhoGAP"/>
    <property type="match status" value="1"/>
</dbReference>
<dbReference type="Pfam" id="PF00620">
    <property type="entry name" value="RhoGAP"/>
    <property type="match status" value="1"/>
</dbReference>
<sequence length="1605" mass="175973">MKNKGAKQKLKRKGTASAFGCDLTEYLESSGQDGLQNPPEVPESRILQDYREELDSSTVPMLSSHCWMETGQRLGLLKRAWFCKVRGDAVELLHCHCLGVRNNNILEETPNELLTAPQLPNPHAQRGKRSDHPDGINKAIMICKSHIVPPCITDSLTELVSPSDTLTLLAGSCRVPYVLKSCAEFIETHGIVDGIYRLSGVTSNIQKLRQEFVSDQCPDLTREVYLQDIHCVGSLCKLYFRELPNPLLTYELYKKFTEAVSRFPEDEQLARIQNVIQELPPSHYRTLEYLIKHLTHLASFSNMTNMHTRNLALVWAPNLLRSKEIEAVGCNGDAAFLEVRVQQLVIEFILNHVDQIFNNNRKASSAESTESASVVKSLTLPSASLPMKLVSLEEAQARSLSASHPARKERRENSLPEIVPVTGSLFHTVVDLPDSKRKLSTKSKKWKSIFNLGRSGSESKSKLSRNGSVFVRAQKLSGEDEKSRFKRSVTTGGFFVPTKIRTGGTGSSYDLSKENEWEQEGSAMGAKGSSELSGEKSLSRTSQLKSPPEQLKVFRVAEDAENEQTSAKGVLMFYTSETATKSGFPSSLFPLEASPRHQRKALNISEPFAVSVPLRVSAVISTNSTPCRLPSKDKLSLSSLEELSSLMVEGTSPSALETGTHTRTEQATEQKEKQLGPTLPVAAARGCSSEELVAARKSESLETPQPAAENQKTCGQSSCTSSSSSPQQSSEQTPTLEQTATSEFHKGPLPAHKAEQRQLKMKEDSSERSCDQQEIKTAKAEGSQLRDVTEEDAANALLEPLWPEIQQELKIVEPEEELLLLPAPVPKTSLISESSSVQTDSLSSGPGQSPTLDEQTSASRASQVAQGPLFGASSIEQQDGLHKCQSDAVAQQSCASAPPKLSTLPTGTPTPKNHPPMVDSRSECLTSTLDQKIHSQSEFNEFAPSDGFPCSKEAGPESGREKDSTCRLQREKDGLTGVQTQREKHEIMTTNERDTFSSKALSGAGIQEVKEGNTVSRTQDAGDQDDEDTWTDNMQSLELVEPWEDHQWVTSPLHSPTSKDIQEKLIQEFHPQTQKAETGFSLRPRFSRSLSLDSKDTVMSLWTIPFSFIDAADQQQPHSDILSVTCELSKTQTISPSCFSKAMQDENDPSPPEEPPKPKYALSRGEARDEKVGPSRIPLSEPDEKRVDVSKENPWSSKLELSLPYQNSSDSSSQTKNTKEELPISQDTALEGETVTKALCSAPESQLSNKGEEMPRKVKTRPSSLNLDSLLTAPDFFTFESLSMPSAPGNLLCGQKEVKSSDSVPSLPTHCPAASKGVPWGACFNASMDLDLDYLAVAHATSGRRNSAPISVSAVRTSFMIKMCQARAVPVIPPKIQYTQIPQPLQAQNAAPPTEKKETEAKQAIRQAPWVAWSHLEAPKSPLTEKKAKAEKENSDPALKDSACPWHGSLGSALEPSQSSHHPALDAPVLRRKRTSGGETGGDNPQSSKIERPSGFSKPSYRSRPGRPQSLILFSPPFPIMDHPTTSADSRVLLSPIRSPTQTTSLSPICGDLSETSRTTPEGVTLRNKMTIPKNGQRLETSTSCFYQPQRRSVILDGRSGRQIE</sequence>
<dbReference type="InterPro" id="IPR051576">
    <property type="entry name" value="PX-Rho_GAP"/>
</dbReference>
<feature type="region of interest" description="Disordered" evidence="2">
    <location>
        <begin position="1140"/>
        <end position="1261"/>
    </location>
</feature>
<reference evidence="4" key="1">
    <citation type="submission" date="2019-10" db="EMBL/GenBank/DDBJ databases">
        <authorList>
            <person name="Soares A.E.R."/>
            <person name="Aleixo A."/>
            <person name="Schneider P."/>
            <person name="Miyaki C.Y."/>
            <person name="Schneider M.P."/>
            <person name="Mello C."/>
            <person name="Vasconcelos A.T.R."/>
        </authorList>
    </citation>
    <scope>NUCLEOTIDE SEQUENCE</scope>
    <source>
        <tissue evidence="4">Muscle</tissue>
    </source>
</reference>
<evidence type="ECO:0000313" key="4">
    <source>
        <dbReference type="EMBL" id="KAJ7420544.1"/>
    </source>
</evidence>
<dbReference type="InterPro" id="IPR008936">
    <property type="entry name" value="Rho_GTPase_activation_prot"/>
</dbReference>
<dbReference type="EMBL" id="WHWB01033315">
    <property type="protein sequence ID" value="KAJ7420544.1"/>
    <property type="molecule type" value="Genomic_DNA"/>
</dbReference>
<feature type="region of interest" description="Disordered" evidence="2">
    <location>
        <begin position="1540"/>
        <end position="1561"/>
    </location>
</feature>
<feature type="region of interest" description="Disordered" evidence="2">
    <location>
        <begin position="831"/>
        <end position="1028"/>
    </location>
</feature>
<feature type="compositionally biased region" description="Basic and acidic residues" evidence="2">
    <location>
        <begin position="981"/>
        <end position="996"/>
    </location>
</feature>
<name>A0ABQ9DFC6_9PASS</name>
<comment type="caution">
    <text evidence="4">The sequence shown here is derived from an EMBL/GenBank/DDBJ whole genome shotgun (WGS) entry which is preliminary data.</text>
</comment>
<dbReference type="Proteomes" id="UP001145742">
    <property type="component" value="Unassembled WGS sequence"/>
</dbReference>
<organism evidence="4 5">
    <name type="scientific">Willisornis vidua</name>
    <name type="common">Xingu scale-backed antbird</name>
    <dbReference type="NCBI Taxonomy" id="1566151"/>
    <lineage>
        <taxon>Eukaryota</taxon>
        <taxon>Metazoa</taxon>
        <taxon>Chordata</taxon>
        <taxon>Craniata</taxon>
        <taxon>Vertebrata</taxon>
        <taxon>Euteleostomi</taxon>
        <taxon>Archelosauria</taxon>
        <taxon>Archosauria</taxon>
        <taxon>Dinosauria</taxon>
        <taxon>Saurischia</taxon>
        <taxon>Theropoda</taxon>
        <taxon>Coelurosauria</taxon>
        <taxon>Aves</taxon>
        <taxon>Neognathae</taxon>
        <taxon>Neoaves</taxon>
        <taxon>Telluraves</taxon>
        <taxon>Australaves</taxon>
        <taxon>Passeriformes</taxon>
        <taxon>Thamnophilidae</taxon>
        <taxon>Willisornis</taxon>
    </lineage>
</organism>
<feature type="compositionally biased region" description="Basic and acidic residues" evidence="2">
    <location>
        <begin position="954"/>
        <end position="974"/>
    </location>
</feature>
<accession>A0ABQ9DFC6</accession>
<feature type="region of interest" description="Disordered" evidence="2">
    <location>
        <begin position="650"/>
        <end position="680"/>
    </location>
</feature>
<feature type="compositionally biased region" description="Basic and acidic residues" evidence="2">
    <location>
        <begin position="752"/>
        <end position="779"/>
    </location>
</feature>
<dbReference type="CDD" id="cd04384">
    <property type="entry name" value="RhoGAP_CdGAP"/>
    <property type="match status" value="1"/>
</dbReference>
<dbReference type="PROSITE" id="PS50238">
    <property type="entry name" value="RHOGAP"/>
    <property type="match status" value="1"/>
</dbReference>
<dbReference type="InterPro" id="IPR000198">
    <property type="entry name" value="RhoGAP_dom"/>
</dbReference>
<feature type="region of interest" description="Disordered" evidence="2">
    <location>
        <begin position="1415"/>
        <end position="1518"/>
    </location>
</feature>
<feature type="region of interest" description="Disordered" evidence="2">
    <location>
        <begin position="693"/>
        <end position="791"/>
    </location>
</feature>
<feature type="compositionally biased region" description="Polar residues" evidence="2">
    <location>
        <begin position="1204"/>
        <end position="1216"/>
    </location>
</feature>
<evidence type="ECO:0000313" key="5">
    <source>
        <dbReference type="Proteomes" id="UP001145742"/>
    </source>
</evidence>
<dbReference type="SUPFAM" id="SSF48350">
    <property type="entry name" value="GTPase activation domain, GAP"/>
    <property type="match status" value="1"/>
</dbReference>
<evidence type="ECO:0000256" key="2">
    <source>
        <dbReference type="SAM" id="MobiDB-lite"/>
    </source>
</evidence>
<feature type="compositionally biased region" description="Polar residues" evidence="2">
    <location>
        <begin position="923"/>
        <end position="939"/>
    </location>
</feature>
<feature type="region of interest" description="Disordered" evidence="2">
    <location>
        <begin position="1383"/>
        <end position="1403"/>
    </location>
</feature>
<feature type="compositionally biased region" description="Basic and acidic residues" evidence="2">
    <location>
        <begin position="1423"/>
        <end position="1439"/>
    </location>
</feature>
<feature type="compositionally biased region" description="Basic and acidic residues" evidence="2">
    <location>
        <begin position="1182"/>
        <end position="1191"/>
    </location>
</feature>
<feature type="domain" description="Rho-GAP" evidence="3">
    <location>
        <begin position="154"/>
        <end position="357"/>
    </location>
</feature>
<feature type="compositionally biased region" description="Basic and acidic residues" evidence="2">
    <location>
        <begin position="1394"/>
        <end position="1403"/>
    </location>
</feature>
<feature type="compositionally biased region" description="Basic and acidic residues" evidence="2">
    <location>
        <begin position="660"/>
        <end position="674"/>
    </location>
</feature>
<protein>
    <submittedName>
        <fullName evidence="4">Rho GTPase-activating protein 31</fullName>
    </submittedName>
</protein>
<proteinExistence type="predicted"/>
<dbReference type="PANTHER" id="PTHR15729">
    <property type="entry name" value="CDC42 GTPASE-ACTIVATING PROTEIN"/>
    <property type="match status" value="1"/>
</dbReference>
<keyword evidence="5" id="KW-1185">Reference proteome</keyword>
<feature type="region of interest" description="Disordered" evidence="2">
    <location>
        <begin position="505"/>
        <end position="550"/>
    </location>
</feature>
<feature type="compositionally biased region" description="Low complexity" evidence="2">
    <location>
        <begin position="1383"/>
        <end position="1393"/>
    </location>
</feature>
<gene>
    <name evidence="4" type="ORF">WISP_48071</name>
</gene>
<evidence type="ECO:0000256" key="1">
    <source>
        <dbReference type="ARBA" id="ARBA00022468"/>
    </source>
</evidence>
<dbReference type="PANTHER" id="PTHR15729:SF3">
    <property type="entry name" value="RHO GTPASE-ACTIVATING PROTEIN 31"/>
    <property type="match status" value="1"/>
</dbReference>
<feature type="compositionally biased region" description="Polar residues" evidence="2">
    <location>
        <begin position="831"/>
        <end position="865"/>
    </location>
</feature>
<keyword evidence="1" id="KW-0343">GTPase activation</keyword>
<evidence type="ECO:0000259" key="3">
    <source>
        <dbReference type="PROSITE" id="PS50238"/>
    </source>
</evidence>
<feature type="compositionally biased region" description="Low complexity" evidence="2">
    <location>
        <begin position="713"/>
        <end position="735"/>
    </location>
</feature>
<dbReference type="Gene3D" id="1.10.555.10">
    <property type="entry name" value="Rho GTPase activation protein"/>
    <property type="match status" value="1"/>
</dbReference>